<keyword evidence="3" id="KW-1185">Reference proteome</keyword>
<feature type="domain" description="G protein gamma" evidence="1">
    <location>
        <begin position="3"/>
        <end position="29"/>
    </location>
</feature>
<dbReference type="Gene3D" id="4.10.260.10">
    <property type="entry name" value="Transducin (heterotrimeric G protein), gamma chain"/>
    <property type="match status" value="1"/>
</dbReference>
<evidence type="ECO:0000259" key="1">
    <source>
        <dbReference type="PROSITE" id="PS50058"/>
    </source>
</evidence>
<name>A0ABQ0ENA7_APOSI</name>
<dbReference type="InterPro" id="IPR036284">
    <property type="entry name" value="GGL_sf"/>
</dbReference>
<dbReference type="EMBL" id="BAAFST010000004">
    <property type="protein sequence ID" value="GAB1288543.1"/>
    <property type="molecule type" value="Genomic_DNA"/>
</dbReference>
<comment type="caution">
    <text evidence="2">The sequence shown here is derived from an EMBL/GenBank/DDBJ whole genome shotgun (WGS) entry which is preliminary data.</text>
</comment>
<evidence type="ECO:0000313" key="3">
    <source>
        <dbReference type="Proteomes" id="UP001623349"/>
    </source>
</evidence>
<evidence type="ECO:0000313" key="2">
    <source>
        <dbReference type="EMBL" id="GAB1288543.1"/>
    </source>
</evidence>
<proteinExistence type="predicted"/>
<dbReference type="InterPro" id="IPR015898">
    <property type="entry name" value="G-protein_gamma-like_dom"/>
</dbReference>
<sequence length="71" mass="7776">MSSGASVSALQRLVEQLKLEAGVERIKRSLRQPQSFSSTAYRMHARTPCCSAFQREATLSGSPGPVLYCED</sequence>
<reference evidence="2 3" key="1">
    <citation type="submission" date="2024-08" db="EMBL/GenBank/DDBJ databases">
        <title>The draft genome of Apodemus speciosus.</title>
        <authorList>
            <person name="Nabeshima K."/>
            <person name="Suzuki S."/>
            <person name="Onuma M."/>
        </authorList>
    </citation>
    <scope>NUCLEOTIDE SEQUENCE [LARGE SCALE GENOMIC DNA]</scope>
    <source>
        <strain evidence="2">IB14-021</strain>
    </source>
</reference>
<protein>
    <submittedName>
        <fullName evidence="2">Guanine nucleotide-binding protein G(I)/G(S)/G(O) subunit gamma-10</fullName>
    </submittedName>
</protein>
<dbReference type="PROSITE" id="PS50058">
    <property type="entry name" value="G_PROTEIN_GAMMA"/>
    <property type="match status" value="1"/>
</dbReference>
<dbReference type="Proteomes" id="UP001623349">
    <property type="component" value="Unassembled WGS sequence"/>
</dbReference>
<gene>
    <name evidence="2" type="ORF">APTSU1_000377300</name>
</gene>
<accession>A0ABQ0ENA7</accession>
<organism evidence="2 3">
    <name type="scientific">Apodemus speciosus</name>
    <name type="common">Large Japanese field mouse</name>
    <dbReference type="NCBI Taxonomy" id="105296"/>
    <lineage>
        <taxon>Eukaryota</taxon>
        <taxon>Metazoa</taxon>
        <taxon>Chordata</taxon>
        <taxon>Craniata</taxon>
        <taxon>Vertebrata</taxon>
        <taxon>Euteleostomi</taxon>
        <taxon>Mammalia</taxon>
        <taxon>Eutheria</taxon>
        <taxon>Euarchontoglires</taxon>
        <taxon>Glires</taxon>
        <taxon>Rodentia</taxon>
        <taxon>Myomorpha</taxon>
        <taxon>Muroidea</taxon>
        <taxon>Muridae</taxon>
        <taxon>Murinae</taxon>
        <taxon>Apodemus</taxon>
    </lineage>
</organism>